<evidence type="ECO:0000256" key="4">
    <source>
        <dbReference type="ARBA" id="ARBA00022723"/>
    </source>
</evidence>
<evidence type="ECO:0000256" key="1">
    <source>
        <dbReference type="ARBA" id="ARBA00001970"/>
    </source>
</evidence>
<evidence type="ECO:0000256" key="5">
    <source>
        <dbReference type="ARBA" id="ARBA00023002"/>
    </source>
</evidence>
<dbReference type="GO" id="GO:0004601">
    <property type="term" value="F:peroxidase activity"/>
    <property type="evidence" value="ECO:0007669"/>
    <property type="project" value="UniProtKB-KW"/>
</dbReference>
<comment type="similarity">
    <text evidence="7">Belongs to the chloroperoxidase family.</text>
</comment>
<feature type="chain" id="PRO_5004032062" evidence="8">
    <location>
        <begin position="18"/>
        <end position="276"/>
    </location>
</feature>
<dbReference type="Gene3D" id="1.10.489.10">
    <property type="entry name" value="Chloroperoxidase-like"/>
    <property type="match status" value="1"/>
</dbReference>
<dbReference type="HOGENOM" id="CLU_050230_0_1_1"/>
<comment type="cofactor">
    <cofactor evidence="1">
        <name>heme b</name>
        <dbReference type="ChEBI" id="CHEBI:60344"/>
    </cofactor>
</comment>
<dbReference type="Pfam" id="PF01328">
    <property type="entry name" value="Peroxidase_2"/>
    <property type="match status" value="1"/>
</dbReference>
<evidence type="ECO:0000313" key="11">
    <source>
        <dbReference type="Proteomes" id="UP000016931"/>
    </source>
</evidence>
<proteinExistence type="inferred from homology"/>
<keyword evidence="2 10" id="KW-0575">Peroxidase</keyword>
<dbReference type="PANTHER" id="PTHR33577:SF9">
    <property type="entry name" value="PEROXIDASE STCC"/>
    <property type="match status" value="1"/>
</dbReference>
<dbReference type="GO" id="GO:0046872">
    <property type="term" value="F:metal ion binding"/>
    <property type="evidence" value="ECO:0007669"/>
    <property type="project" value="UniProtKB-KW"/>
</dbReference>
<name>M3BRW7_SPHMS</name>
<dbReference type="Proteomes" id="UP000016931">
    <property type="component" value="Unassembled WGS sequence"/>
</dbReference>
<keyword evidence="4" id="KW-0479">Metal-binding</keyword>
<keyword evidence="11" id="KW-1185">Reference proteome</keyword>
<dbReference type="OrthoDB" id="407298at2759"/>
<evidence type="ECO:0000256" key="7">
    <source>
        <dbReference type="ARBA" id="ARBA00025795"/>
    </source>
</evidence>
<sequence>MLATSLTLSSLLLSAGSFETWQAPGPGDVRSPCPALNSLANHGFLPHSGKGITLPVAVSGFKRALNIADDFTTVLWTAAFLVSKDPASATWDLSDVVQHNFPIEHDASLSRQDAFFGNQQPFNQTIFDTVLSFYANETDATIPIQAKAKYSRTLDSQTRNPKFQYGLREFILSYGENALFLSTMGDPSTGVAPLEYVKVLFEQERLPYAEGWRVPAAETSLLSVGNMIGRLYAASPEPLNEAFETVTMQQVRNAFGGKDPVTGVVRTLSCALAGSC</sequence>
<dbReference type="EMBL" id="KB456270">
    <property type="protein sequence ID" value="EMF08858.1"/>
    <property type="molecule type" value="Genomic_DNA"/>
</dbReference>
<evidence type="ECO:0000313" key="10">
    <source>
        <dbReference type="EMBL" id="EMF08858.1"/>
    </source>
</evidence>
<accession>M3BRW7</accession>
<evidence type="ECO:0000259" key="9">
    <source>
        <dbReference type="PROSITE" id="PS51405"/>
    </source>
</evidence>
<dbReference type="SUPFAM" id="SSF47571">
    <property type="entry name" value="Cloroperoxidase"/>
    <property type="match status" value="1"/>
</dbReference>
<evidence type="ECO:0000256" key="8">
    <source>
        <dbReference type="SAM" id="SignalP"/>
    </source>
</evidence>
<dbReference type="InterPro" id="IPR036851">
    <property type="entry name" value="Chloroperoxidase-like_sf"/>
</dbReference>
<keyword evidence="3" id="KW-0349">Heme</keyword>
<dbReference type="RefSeq" id="XP_016756979.1">
    <property type="nucleotide sequence ID" value="XM_016908236.1"/>
</dbReference>
<evidence type="ECO:0000256" key="3">
    <source>
        <dbReference type="ARBA" id="ARBA00022617"/>
    </source>
</evidence>
<dbReference type="AlphaFoldDB" id="M3BRW7"/>
<organism evidence="10 11">
    <name type="scientific">Sphaerulina musiva (strain SO2202)</name>
    <name type="common">Poplar stem canker fungus</name>
    <name type="synonym">Septoria musiva</name>
    <dbReference type="NCBI Taxonomy" id="692275"/>
    <lineage>
        <taxon>Eukaryota</taxon>
        <taxon>Fungi</taxon>
        <taxon>Dikarya</taxon>
        <taxon>Ascomycota</taxon>
        <taxon>Pezizomycotina</taxon>
        <taxon>Dothideomycetes</taxon>
        <taxon>Dothideomycetidae</taxon>
        <taxon>Mycosphaerellales</taxon>
        <taxon>Mycosphaerellaceae</taxon>
        <taxon>Sphaerulina</taxon>
    </lineage>
</organism>
<gene>
    <name evidence="10" type="ORF">SEPMUDRAFT_166499</name>
</gene>
<dbReference type="PROSITE" id="PS51405">
    <property type="entry name" value="HEME_HALOPEROXIDASE"/>
    <property type="match status" value="1"/>
</dbReference>
<dbReference type="GeneID" id="27905373"/>
<feature type="domain" description="Heme haloperoxidase family profile" evidence="9">
    <location>
        <begin position="17"/>
        <end position="226"/>
    </location>
</feature>
<keyword evidence="6" id="KW-0408">Iron</keyword>
<feature type="signal peptide" evidence="8">
    <location>
        <begin position="1"/>
        <end position="17"/>
    </location>
</feature>
<reference evidence="10 11" key="1">
    <citation type="journal article" date="2012" name="PLoS Pathog.">
        <title>Diverse lifestyles and strategies of plant pathogenesis encoded in the genomes of eighteen Dothideomycetes fungi.</title>
        <authorList>
            <person name="Ohm R.A."/>
            <person name="Feau N."/>
            <person name="Henrissat B."/>
            <person name="Schoch C.L."/>
            <person name="Horwitz B.A."/>
            <person name="Barry K.W."/>
            <person name="Condon B.J."/>
            <person name="Copeland A.C."/>
            <person name="Dhillon B."/>
            <person name="Glaser F."/>
            <person name="Hesse C.N."/>
            <person name="Kosti I."/>
            <person name="LaButti K."/>
            <person name="Lindquist E.A."/>
            <person name="Lucas S."/>
            <person name="Salamov A.A."/>
            <person name="Bradshaw R.E."/>
            <person name="Ciuffetti L."/>
            <person name="Hamelin R.C."/>
            <person name="Kema G.H.J."/>
            <person name="Lawrence C."/>
            <person name="Scott J.A."/>
            <person name="Spatafora J.W."/>
            <person name="Turgeon B.G."/>
            <person name="de Wit P.J.G.M."/>
            <person name="Zhong S."/>
            <person name="Goodwin S.B."/>
            <person name="Grigoriev I.V."/>
        </authorList>
    </citation>
    <scope>NUCLEOTIDE SEQUENCE [LARGE SCALE GENOMIC DNA]</scope>
    <source>
        <strain evidence="10 11">SO2202</strain>
    </source>
</reference>
<protein>
    <submittedName>
        <fullName evidence="10">Cloroperoxidase</fullName>
    </submittedName>
</protein>
<dbReference type="PANTHER" id="PTHR33577">
    <property type="entry name" value="STERIGMATOCYSTIN BIOSYNTHESIS PEROXIDASE STCC-RELATED"/>
    <property type="match status" value="1"/>
</dbReference>
<dbReference type="InterPro" id="IPR000028">
    <property type="entry name" value="Chloroperoxidase"/>
</dbReference>
<dbReference type="OMA" id="CPAMNSL"/>
<keyword evidence="8" id="KW-0732">Signal</keyword>
<evidence type="ECO:0000256" key="6">
    <source>
        <dbReference type="ARBA" id="ARBA00023004"/>
    </source>
</evidence>
<dbReference type="eggNOG" id="ENOG502R9CF">
    <property type="taxonomic scope" value="Eukaryota"/>
</dbReference>
<dbReference type="STRING" id="692275.M3BRW7"/>
<evidence type="ECO:0000256" key="2">
    <source>
        <dbReference type="ARBA" id="ARBA00022559"/>
    </source>
</evidence>
<keyword evidence="5" id="KW-0560">Oxidoreductase</keyword>